<keyword evidence="1" id="KW-0472">Membrane</keyword>
<name>A0ABT2P464_9GAMM</name>
<evidence type="ECO:0000313" key="2">
    <source>
        <dbReference type="EMBL" id="MCT8986051.1"/>
    </source>
</evidence>
<keyword evidence="3" id="KW-1185">Reference proteome</keyword>
<feature type="transmembrane region" description="Helical" evidence="1">
    <location>
        <begin position="34"/>
        <end position="54"/>
    </location>
</feature>
<evidence type="ECO:0000256" key="1">
    <source>
        <dbReference type="SAM" id="Phobius"/>
    </source>
</evidence>
<evidence type="ECO:0000313" key="3">
    <source>
        <dbReference type="Proteomes" id="UP001431192"/>
    </source>
</evidence>
<reference evidence="2" key="1">
    <citation type="submission" date="2022-09" db="EMBL/GenBank/DDBJ databases">
        <title>Shewanella sp. KJ10-1 sp.nov, isolated from marine algae.</title>
        <authorList>
            <person name="Butt M."/>
            <person name="Lee J.K."/>
            <person name="Kim J.M."/>
            <person name="Choi D.G."/>
        </authorList>
    </citation>
    <scope>NUCLEOTIDE SEQUENCE</scope>
    <source>
        <strain evidence="2">KJ10-1</strain>
    </source>
</reference>
<feature type="transmembrane region" description="Helical" evidence="1">
    <location>
        <begin position="60"/>
        <end position="83"/>
    </location>
</feature>
<dbReference type="EMBL" id="JAODOQ010000001">
    <property type="protein sequence ID" value="MCT8986051.1"/>
    <property type="molecule type" value="Genomic_DNA"/>
</dbReference>
<organism evidence="2 3">
    <name type="scientific">Shewanella phaeophyticola</name>
    <dbReference type="NCBI Taxonomy" id="2978345"/>
    <lineage>
        <taxon>Bacteria</taxon>
        <taxon>Pseudomonadati</taxon>
        <taxon>Pseudomonadota</taxon>
        <taxon>Gammaproteobacteria</taxon>
        <taxon>Alteromonadales</taxon>
        <taxon>Shewanellaceae</taxon>
        <taxon>Shewanella</taxon>
    </lineage>
</organism>
<feature type="transmembrane region" description="Helical" evidence="1">
    <location>
        <begin position="6"/>
        <end position="22"/>
    </location>
</feature>
<accession>A0ABT2P464</accession>
<sequence length="89" mass="10249">MFTFLSLLATFIGAAVLYLTNKNQKIIARPLIKYWRLITIFCWGISLFIWVSLFVVSAAIFIWLFTIIIALTIVPLLSLNHFFHVKGSQ</sequence>
<gene>
    <name evidence="2" type="ORF">N4T56_05535</name>
</gene>
<dbReference type="Proteomes" id="UP001431192">
    <property type="component" value="Unassembled WGS sequence"/>
</dbReference>
<protein>
    <submittedName>
        <fullName evidence="2">Uncharacterized protein</fullName>
    </submittedName>
</protein>
<keyword evidence="1" id="KW-0812">Transmembrane</keyword>
<dbReference type="RefSeq" id="WP_261732512.1">
    <property type="nucleotide sequence ID" value="NZ_JAODOQ010000001.1"/>
</dbReference>
<comment type="caution">
    <text evidence="2">The sequence shown here is derived from an EMBL/GenBank/DDBJ whole genome shotgun (WGS) entry which is preliminary data.</text>
</comment>
<keyword evidence="1" id="KW-1133">Transmembrane helix</keyword>
<proteinExistence type="predicted"/>